<evidence type="ECO:0000256" key="1">
    <source>
        <dbReference type="ARBA" id="ARBA00009995"/>
    </source>
</evidence>
<dbReference type="SUPFAM" id="SSF53756">
    <property type="entry name" value="UDP-Glycosyltransferase/glycogen phosphorylase"/>
    <property type="match status" value="1"/>
</dbReference>
<gene>
    <name evidence="6" type="ORF">FPE_LOCUS33728</name>
</gene>
<keyword evidence="3 4" id="KW-0808">Transferase</keyword>
<dbReference type="Gene3D" id="3.40.50.2000">
    <property type="entry name" value="Glycogen Phosphorylase B"/>
    <property type="match status" value="2"/>
</dbReference>
<evidence type="ECO:0000313" key="7">
    <source>
        <dbReference type="Proteomes" id="UP000834106"/>
    </source>
</evidence>
<evidence type="ECO:0000256" key="2">
    <source>
        <dbReference type="ARBA" id="ARBA00022676"/>
    </source>
</evidence>
<accession>A0AAD2EEE8</accession>
<sequence>MNQLHVFFFPLLAPGHMIPTLDMAKLFISRGVKTTIIATPGFDKLIENARESGCDIGMHVLKFPPEKSELPDEIKSLDQISDDLIPMFAKALELLQEPVEKLLEEFHPDCLVADMFFPWAVDSAAKFDIPRLVFHGTCYLSLCSSEHMRIYEPFKNVSSDSEQFVLPDLPHELKFTRPQVVFHFDQEEIQNDFTKQLIRIQESETRSYGVLVNSFYELEPDYADHYRKVLRRKAWHIGPLLLCNKGGEEYKAQRGKESAIDEDECLEWLNSKDPNSVVYVCFGSLATFTEKQLHEIANGLDISGQKFIWVVRKGKNQEEDETENWLPEGFEERTKDKGLIIRGWAPQLSILENKAVGGFVTHCGWNSTLEGVCSGVPMVTWPIFAEQFFNEKLVTDVLRIGVSVGNKQWKRMGSEGIEREAIDTAIRRIMEGEEGAEMRRRAQEYKEKARKAVEEDGSSYTDLNALFEELSAIKVGQRDNRDKLYRTKETI</sequence>
<dbReference type="AlphaFoldDB" id="A0AAD2EEE8"/>
<dbReference type="FunFam" id="3.40.50.2000:FF:000047">
    <property type="entry name" value="Glycosyltransferase"/>
    <property type="match status" value="1"/>
</dbReference>
<evidence type="ECO:0000313" key="6">
    <source>
        <dbReference type="EMBL" id="CAI9786298.1"/>
    </source>
</evidence>
<evidence type="ECO:0000256" key="5">
    <source>
        <dbReference type="RuleBase" id="RU362057"/>
    </source>
</evidence>
<protein>
    <recommendedName>
        <fullName evidence="5">Glycosyltransferase</fullName>
        <ecNumber evidence="5">2.4.1.-</ecNumber>
    </recommendedName>
</protein>
<name>A0AAD2EEE8_9LAMI</name>
<dbReference type="GO" id="GO:0035251">
    <property type="term" value="F:UDP-glucosyltransferase activity"/>
    <property type="evidence" value="ECO:0007669"/>
    <property type="project" value="TreeGrafter"/>
</dbReference>
<keyword evidence="7" id="KW-1185">Reference proteome</keyword>
<dbReference type="PANTHER" id="PTHR48047">
    <property type="entry name" value="GLYCOSYLTRANSFERASE"/>
    <property type="match status" value="1"/>
</dbReference>
<dbReference type="CDD" id="cd03784">
    <property type="entry name" value="GT1_Gtf-like"/>
    <property type="match status" value="1"/>
</dbReference>
<dbReference type="PROSITE" id="PS00375">
    <property type="entry name" value="UDPGT"/>
    <property type="match status" value="1"/>
</dbReference>
<dbReference type="Pfam" id="PF00201">
    <property type="entry name" value="UDPGT"/>
    <property type="match status" value="1"/>
</dbReference>
<dbReference type="FunFam" id="3.40.50.2000:FF:000071">
    <property type="entry name" value="Glycosyltransferase"/>
    <property type="match status" value="1"/>
</dbReference>
<dbReference type="InterPro" id="IPR002213">
    <property type="entry name" value="UDP_glucos_trans"/>
</dbReference>
<dbReference type="Proteomes" id="UP000834106">
    <property type="component" value="Chromosome 22"/>
</dbReference>
<organism evidence="6 7">
    <name type="scientific">Fraxinus pennsylvanica</name>
    <dbReference type="NCBI Taxonomy" id="56036"/>
    <lineage>
        <taxon>Eukaryota</taxon>
        <taxon>Viridiplantae</taxon>
        <taxon>Streptophyta</taxon>
        <taxon>Embryophyta</taxon>
        <taxon>Tracheophyta</taxon>
        <taxon>Spermatophyta</taxon>
        <taxon>Magnoliopsida</taxon>
        <taxon>eudicotyledons</taxon>
        <taxon>Gunneridae</taxon>
        <taxon>Pentapetalae</taxon>
        <taxon>asterids</taxon>
        <taxon>lamiids</taxon>
        <taxon>Lamiales</taxon>
        <taxon>Oleaceae</taxon>
        <taxon>Oleeae</taxon>
        <taxon>Fraxinus</taxon>
    </lineage>
</organism>
<proteinExistence type="inferred from homology"/>
<dbReference type="EMBL" id="OU503057">
    <property type="protein sequence ID" value="CAI9786298.1"/>
    <property type="molecule type" value="Genomic_DNA"/>
</dbReference>
<reference evidence="6" key="1">
    <citation type="submission" date="2023-05" db="EMBL/GenBank/DDBJ databases">
        <authorList>
            <person name="Huff M."/>
        </authorList>
    </citation>
    <scope>NUCLEOTIDE SEQUENCE</scope>
</reference>
<keyword evidence="2 4" id="KW-0328">Glycosyltransferase</keyword>
<dbReference type="PANTHER" id="PTHR48047:SF45">
    <property type="entry name" value="SCOPOLETIN GLUCOSYLTRANSFERASE-LIKE"/>
    <property type="match status" value="1"/>
</dbReference>
<dbReference type="EC" id="2.4.1.-" evidence="5"/>
<evidence type="ECO:0000256" key="4">
    <source>
        <dbReference type="RuleBase" id="RU003718"/>
    </source>
</evidence>
<evidence type="ECO:0000256" key="3">
    <source>
        <dbReference type="ARBA" id="ARBA00022679"/>
    </source>
</evidence>
<dbReference type="InterPro" id="IPR035595">
    <property type="entry name" value="UDP_glycos_trans_CS"/>
</dbReference>
<comment type="similarity">
    <text evidence="1 4">Belongs to the UDP-glycosyltransferase family.</text>
</comment>